<dbReference type="EC" id="2.1.-.-" evidence="2"/>
<gene>
    <name evidence="2" type="ORF">RCG00_09400</name>
</gene>
<dbReference type="GO" id="GO:0032259">
    <property type="term" value="P:methylation"/>
    <property type="evidence" value="ECO:0007669"/>
    <property type="project" value="UniProtKB-KW"/>
</dbReference>
<keyword evidence="2" id="KW-0489">Methyltransferase</keyword>
<sequence>MNYQELWSTQKSSGHRANDANFWQKKALEHAFVLGNDKNETTIDIGCGAGELLEYLLNSNVNVTEAIDFSETMLQEAKERLKHSSIAFSSPDTLSHLSNTSCATWVACESINQYLDAHTQGIILDTFKNNSHAKSLYLFDTVCPTRFMLWNKTKVLNYVSPSTRLTYLRHIYGFANGFMKSIFMPNKIESCNIGVMGYAFSPQFFIKQAISKGLNIEIISSMYYEYRYHIIVKKL</sequence>
<dbReference type="GO" id="GO:0008168">
    <property type="term" value="F:methyltransferase activity"/>
    <property type="evidence" value="ECO:0007669"/>
    <property type="project" value="UniProtKB-KW"/>
</dbReference>
<dbReference type="Gene3D" id="3.40.50.150">
    <property type="entry name" value="Vaccinia Virus protein VP39"/>
    <property type="match status" value="1"/>
</dbReference>
<name>A0AA51MR66_9GAMM</name>
<organism evidence="2">
    <name type="scientific">Thiothrix subterranea</name>
    <dbReference type="NCBI Taxonomy" id="2735563"/>
    <lineage>
        <taxon>Bacteria</taxon>
        <taxon>Pseudomonadati</taxon>
        <taxon>Pseudomonadota</taxon>
        <taxon>Gammaproteobacteria</taxon>
        <taxon>Thiotrichales</taxon>
        <taxon>Thiotrichaceae</taxon>
        <taxon>Thiothrix</taxon>
    </lineage>
</organism>
<dbReference type="SUPFAM" id="SSF53335">
    <property type="entry name" value="S-adenosyl-L-methionine-dependent methyltransferases"/>
    <property type="match status" value="1"/>
</dbReference>
<accession>A0AA51MR66</accession>
<dbReference type="Proteomes" id="UP001229862">
    <property type="component" value="Chromosome"/>
</dbReference>
<evidence type="ECO:0000259" key="1">
    <source>
        <dbReference type="Pfam" id="PF08242"/>
    </source>
</evidence>
<dbReference type="InterPro" id="IPR013217">
    <property type="entry name" value="Methyltransf_12"/>
</dbReference>
<dbReference type="InterPro" id="IPR029063">
    <property type="entry name" value="SAM-dependent_MTases_sf"/>
</dbReference>
<reference evidence="2" key="1">
    <citation type="submission" date="2023-08" db="EMBL/GenBank/DDBJ databases">
        <title>New molecular markers tilS and rpoB for phylogenetic and monitoring studies of the genus Thiothrix biodiversity.</title>
        <authorList>
            <person name="Ravin N.V."/>
            <person name="Smolyakov D."/>
            <person name="Markov N.D."/>
            <person name="Beletsky A.V."/>
            <person name="Mardanov A.V."/>
            <person name="Rudenko T.S."/>
            <person name="Grabovich M.Y."/>
        </authorList>
    </citation>
    <scope>NUCLEOTIDE SEQUENCE</scope>
    <source>
        <strain evidence="2">DNT52</strain>
    </source>
</reference>
<dbReference type="AlphaFoldDB" id="A0AA51MR66"/>
<protein>
    <submittedName>
        <fullName evidence="2">Class I SAM-dependent methyltransferase</fullName>
        <ecNumber evidence="2">2.1.-.-</ecNumber>
    </submittedName>
</protein>
<proteinExistence type="predicted"/>
<feature type="domain" description="Methyltransferase type 12" evidence="1">
    <location>
        <begin position="43"/>
        <end position="96"/>
    </location>
</feature>
<dbReference type="RefSeq" id="WP_308872387.1">
    <property type="nucleotide sequence ID" value="NZ_CP133217.1"/>
</dbReference>
<dbReference type="Pfam" id="PF08242">
    <property type="entry name" value="Methyltransf_12"/>
    <property type="match status" value="1"/>
</dbReference>
<keyword evidence="2" id="KW-0808">Transferase</keyword>
<evidence type="ECO:0000313" key="2">
    <source>
        <dbReference type="EMBL" id="WML88575.1"/>
    </source>
</evidence>
<dbReference type="EMBL" id="CP133217">
    <property type="protein sequence ID" value="WML88575.1"/>
    <property type="molecule type" value="Genomic_DNA"/>
</dbReference>